<protein>
    <submittedName>
        <fullName evidence="1">Uncharacterized protein</fullName>
    </submittedName>
</protein>
<proteinExistence type="predicted"/>
<dbReference type="AlphaFoldDB" id="A0AAD7C3H3"/>
<keyword evidence="2" id="KW-1185">Reference proteome</keyword>
<organism evidence="1 2">
    <name type="scientific">Roridomyces roridus</name>
    <dbReference type="NCBI Taxonomy" id="1738132"/>
    <lineage>
        <taxon>Eukaryota</taxon>
        <taxon>Fungi</taxon>
        <taxon>Dikarya</taxon>
        <taxon>Basidiomycota</taxon>
        <taxon>Agaricomycotina</taxon>
        <taxon>Agaricomycetes</taxon>
        <taxon>Agaricomycetidae</taxon>
        <taxon>Agaricales</taxon>
        <taxon>Marasmiineae</taxon>
        <taxon>Mycenaceae</taxon>
        <taxon>Roridomyces</taxon>
    </lineage>
</organism>
<reference evidence="1" key="1">
    <citation type="submission" date="2023-03" db="EMBL/GenBank/DDBJ databases">
        <title>Massive genome expansion in bonnet fungi (Mycena s.s.) driven by repeated elements and novel gene families across ecological guilds.</title>
        <authorList>
            <consortium name="Lawrence Berkeley National Laboratory"/>
            <person name="Harder C.B."/>
            <person name="Miyauchi S."/>
            <person name="Viragh M."/>
            <person name="Kuo A."/>
            <person name="Thoen E."/>
            <person name="Andreopoulos B."/>
            <person name="Lu D."/>
            <person name="Skrede I."/>
            <person name="Drula E."/>
            <person name="Henrissat B."/>
            <person name="Morin E."/>
            <person name="Kohler A."/>
            <person name="Barry K."/>
            <person name="LaButti K."/>
            <person name="Morin E."/>
            <person name="Salamov A."/>
            <person name="Lipzen A."/>
            <person name="Mereny Z."/>
            <person name="Hegedus B."/>
            <person name="Baldrian P."/>
            <person name="Stursova M."/>
            <person name="Weitz H."/>
            <person name="Taylor A."/>
            <person name="Grigoriev I.V."/>
            <person name="Nagy L.G."/>
            <person name="Martin F."/>
            <person name="Kauserud H."/>
        </authorList>
    </citation>
    <scope>NUCLEOTIDE SEQUENCE</scope>
    <source>
        <strain evidence="1">9284</strain>
    </source>
</reference>
<accession>A0AAD7C3H3</accession>
<evidence type="ECO:0000313" key="1">
    <source>
        <dbReference type="EMBL" id="KAJ7638262.1"/>
    </source>
</evidence>
<evidence type="ECO:0000313" key="2">
    <source>
        <dbReference type="Proteomes" id="UP001221142"/>
    </source>
</evidence>
<sequence>MAVPQRGEAAPPVAYTDLPLTIVAEGETDRALVDQAPCLTPAPRNPNPDQASKHPMCLRCLYLKGRCRAPGEKAPHKATKVKDYEWDLASRAALADFHNAVVAIGAQPGHWMGHGQQAFYEPGPYLRSAQILANGDAISSSRGSLFLSQTNQLVAPGNKIVTSPDASLPSNLGRRSEGRGQLACQAYRRIRGVKDWRPQNAVPSKKAKIGCFVAQKEETYRMGRSLTARISEVKTDQQTVSFLEKSKRQVTINPYHTMESPNLPLDNTAPSECIYVPTDAFEELKDYLARICPLIYSDDIQEVMRDWRDLDAQEKEKIERNGGSVARNFRIKRRRRLYNLTRGP</sequence>
<gene>
    <name evidence="1" type="ORF">FB45DRAFT_863394</name>
</gene>
<dbReference type="Proteomes" id="UP001221142">
    <property type="component" value="Unassembled WGS sequence"/>
</dbReference>
<dbReference type="EMBL" id="JARKIF010000005">
    <property type="protein sequence ID" value="KAJ7638262.1"/>
    <property type="molecule type" value="Genomic_DNA"/>
</dbReference>
<comment type="caution">
    <text evidence="1">The sequence shown here is derived from an EMBL/GenBank/DDBJ whole genome shotgun (WGS) entry which is preliminary data.</text>
</comment>
<name>A0AAD7C3H3_9AGAR</name>